<dbReference type="InterPro" id="IPR002018">
    <property type="entry name" value="CarbesteraseB"/>
</dbReference>
<reference evidence="9" key="1">
    <citation type="submission" date="2025-08" db="UniProtKB">
        <authorList>
            <consortium name="RefSeq"/>
        </authorList>
    </citation>
    <scope>IDENTIFICATION</scope>
    <source>
        <tissue evidence="9">Whole larval tissue</tissue>
    </source>
</reference>
<keyword evidence="8" id="KW-1185">Reference proteome</keyword>
<dbReference type="SUPFAM" id="SSF53474">
    <property type="entry name" value="alpha/beta-Hydrolases"/>
    <property type="match status" value="1"/>
</dbReference>
<evidence type="ECO:0000259" key="7">
    <source>
        <dbReference type="Pfam" id="PF00135"/>
    </source>
</evidence>
<dbReference type="InterPro" id="IPR029058">
    <property type="entry name" value="AB_hydrolase_fold"/>
</dbReference>
<dbReference type="GeneID" id="118266127"/>
<sequence>MLRVPSTCASCRNPDTALLWPRLLHPPLDDCCTHGPTGHNAMKWLVLVSLIAARMVQQPTQPVRTRSGLVRGTVSRNGNFFQYFGIPYATVDDSNRFQAPLPPPTWTGVFEAVDENTWCPQYSAGIIIGKPNCLKLNVYTPTRITKPLPVMVFIHGGCFFSGTGSPFLYGGDFLAENDVVFVGINYRLAVEGFLCLGIKEAPGNAGLKDQIAALKWIQQNIEAFGGNPNDVTIFGESAGAVSTSFMMLSPGARGLFHKAILQSGSSLAPWGLQHDPIGAASALVKKLGYDTKDPKEIHKILSNKSAKEILDTISQFEDKHCVAEKHLFVPCIEKPIEGVEPVITEYPADILRSGNYTKVPMIIGYTDMEGIYFVAADYGTSIKNNSKPIEIFNSLQPDMEFPSEVEKNCTGEVIKRHYFSSYEAELITNMVELYSDVHFKVPLVLEAELHARTSHQPIYYYLFRYGGLRNMPKIISGFHNMVPGASHADELFYLFKPHAFPLLHSVEKHMITRMVTMWTNFAKYTDPTPHRSPLTPFRWQPSRRHNPTALIIDSKLSTAPLWEPSSVRLWNDTYNKYRRKNYGVQQYQRYNSILPVDQFKS</sequence>
<accession>A0A9R0EI48</accession>
<proteinExistence type="inferred from homology"/>
<gene>
    <name evidence="9" type="primary">LOC118266127</name>
</gene>
<name>A0A9R0EI48_SPOFR</name>
<evidence type="ECO:0000256" key="5">
    <source>
        <dbReference type="ARBA" id="ARBA00023180"/>
    </source>
</evidence>
<dbReference type="Pfam" id="PF00135">
    <property type="entry name" value="COesterase"/>
    <property type="match status" value="1"/>
</dbReference>
<dbReference type="PANTHER" id="PTHR43142">
    <property type="entry name" value="CARBOXYLIC ESTER HYDROLASE"/>
    <property type="match status" value="1"/>
</dbReference>
<organism evidence="8 9">
    <name type="scientific">Spodoptera frugiperda</name>
    <name type="common">Fall armyworm</name>
    <dbReference type="NCBI Taxonomy" id="7108"/>
    <lineage>
        <taxon>Eukaryota</taxon>
        <taxon>Metazoa</taxon>
        <taxon>Ecdysozoa</taxon>
        <taxon>Arthropoda</taxon>
        <taxon>Hexapoda</taxon>
        <taxon>Insecta</taxon>
        <taxon>Pterygota</taxon>
        <taxon>Neoptera</taxon>
        <taxon>Endopterygota</taxon>
        <taxon>Lepidoptera</taxon>
        <taxon>Glossata</taxon>
        <taxon>Ditrysia</taxon>
        <taxon>Noctuoidea</taxon>
        <taxon>Noctuidae</taxon>
        <taxon>Amphipyrinae</taxon>
        <taxon>Spodoptera</taxon>
    </lineage>
</organism>
<keyword evidence="2" id="KW-0719">Serine esterase</keyword>
<evidence type="ECO:0000256" key="2">
    <source>
        <dbReference type="ARBA" id="ARBA00022487"/>
    </source>
</evidence>
<dbReference type="Gene3D" id="3.40.50.1820">
    <property type="entry name" value="alpha/beta hydrolase"/>
    <property type="match status" value="1"/>
</dbReference>
<keyword evidence="4" id="KW-1015">Disulfide bond</keyword>
<evidence type="ECO:0000313" key="9">
    <source>
        <dbReference type="RefSeq" id="XP_035435394.2"/>
    </source>
</evidence>
<evidence type="ECO:0000256" key="3">
    <source>
        <dbReference type="ARBA" id="ARBA00022801"/>
    </source>
</evidence>
<protein>
    <recommendedName>
        <fullName evidence="6">Carboxylic ester hydrolase</fullName>
        <ecNumber evidence="6">3.1.1.-</ecNumber>
    </recommendedName>
</protein>
<dbReference type="RefSeq" id="XP_035435394.2">
    <property type="nucleotide sequence ID" value="XM_035579501.2"/>
</dbReference>
<keyword evidence="5" id="KW-0325">Glycoprotein</keyword>
<evidence type="ECO:0000256" key="4">
    <source>
        <dbReference type="ARBA" id="ARBA00023157"/>
    </source>
</evidence>
<evidence type="ECO:0000256" key="6">
    <source>
        <dbReference type="RuleBase" id="RU361235"/>
    </source>
</evidence>
<keyword evidence="3 6" id="KW-0378">Hydrolase</keyword>
<evidence type="ECO:0000313" key="8">
    <source>
        <dbReference type="Proteomes" id="UP000829999"/>
    </source>
</evidence>
<dbReference type="PROSITE" id="PS00122">
    <property type="entry name" value="CARBOXYLESTERASE_B_1"/>
    <property type="match status" value="1"/>
</dbReference>
<dbReference type="Proteomes" id="UP000829999">
    <property type="component" value="Chromosome 7"/>
</dbReference>
<dbReference type="AlphaFoldDB" id="A0A9R0EI48"/>
<comment type="similarity">
    <text evidence="1 6">Belongs to the type-B carboxylesterase/lipase family.</text>
</comment>
<dbReference type="GO" id="GO:0052689">
    <property type="term" value="F:carboxylic ester hydrolase activity"/>
    <property type="evidence" value="ECO:0007669"/>
    <property type="project" value="UniProtKB-KW"/>
</dbReference>
<dbReference type="EC" id="3.1.1.-" evidence="6"/>
<dbReference type="InterPro" id="IPR019826">
    <property type="entry name" value="Carboxylesterase_B_AS"/>
</dbReference>
<dbReference type="PANTHER" id="PTHR43142:SF1">
    <property type="entry name" value="CARBOXYLIC ESTER HYDROLASE"/>
    <property type="match status" value="1"/>
</dbReference>
<feature type="domain" description="Carboxylesterase type B" evidence="7">
    <location>
        <begin position="62"/>
        <end position="556"/>
    </location>
</feature>
<evidence type="ECO:0000256" key="1">
    <source>
        <dbReference type="ARBA" id="ARBA00005964"/>
    </source>
</evidence>
<dbReference type="OrthoDB" id="19653at2759"/>